<dbReference type="Pfam" id="PF14765">
    <property type="entry name" value="PS-DH"/>
    <property type="match status" value="1"/>
</dbReference>
<feature type="region of interest" description="C-terminal hotdog fold" evidence="1">
    <location>
        <begin position="166"/>
        <end position="313"/>
    </location>
</feature>
<dbReference type="AlphaFoldDB" id="A0A367RIV8"/>
<accession>A0A367RIV8</accession>
<feature type="domain" description="PKS/mFAS DH" evidence="2">
    <location>
        <begin position="22"/>
        <end position="313"/>
    </location>
</feature>
<evidence type="ECO:0000256" key="1">
    <source>
        <dbReference type="PROSITE-ProRule" id="PRU01363"/>
    </source>
</evidence>
<gene>
    <name evidence="3" type="ORF">A6770_15855</name>
</gene>
<dbReference type="PROSITE" id="PS52019">
    <property type="entry name" value="PKS_MFAS_DH"/>
    <property type="match status" value="1"/>
</dbReference>
<evidence type="ECO:0000313" key="3">
    <source>
        <dbReference type="EMBL" id="RCJ36497.1"/>
    </source>
</evidence>
<organism evidence="3 4">
    <name type="scientific">Nostoc minutum NIES-26</name>
    <dbReference type="NCBI Taxonomy" id="1844469"/>
    <lineage>
        <taxon>Bacteria</taxon>
        <taxon>Bacillati</taxon>
        <taxon>Cyanobacteriota</taxon>
        <taxon>Cyanophyceae</taxon>
        <taxon>Nostocales</taxon>
        <taxon>Nostocaceae</taxon>
        <taxon>Nostoc</taxon>
    </lineage>
</organism>
<protein>
    <recommendedName>
        <fullName evidence="2">PKS/mFAS DH domain-containing protein</fullName>
    </recommendedName>
</protein>
<dbReference type="Gene3D" id="3.10.129.110">
    <property type="entry name" value="Polyketide synthase dehydratase"/>
    <property type="match status" value="1"/>
</dbReference>
<feature type="active site" description="Proton donor; for dehydratase activity" evidence="1">
    <location>
        <position position="230"/>
    </location>
</feature>
<dbReference type="Proteomes" id="UP000252107">
    <property type="component" value="Unassembled WGS sequence"/>
</dbReference>
<feature type="active site" description="Proton acceptor; for dehydratase activity" evidence="1">
    <location>
        <position position="55"/>
    </location>
</feature>
<keyword evidence="4" id="KW-1185">Reference proteome</keyword>
<feature type="region of interest" description="N-terminal hotdog fold" evidence="1">
    <location>
        <begin position="22"/>
        <end position="152"/>
    </location>
</feature>
<name>A0A367RIV8_9NOSO</name>
<dbReference type="EMBL" id="LXQD01000142">
    <property type="protein sequence ID" value="RCJ36497.1"/>
    <property type="molecule type" value="Genomic_DNA"/>
</dbReference>
<dbReference type="InterPro" id="IPR049551">
    <property type="entry name" value="PKS_DH_C"/>
</dbReference>
<evidence type="ECO:0000259" key="2">
    <source>
        <dbReference type="PROSITE" id="PS52019"/>
    </source>
</evidence>
<sequence length="315" mass="36245">MNKIKVPYVQGEENAFNDVINQPLISTPMSLESELRTYSIRRRISLIENPFLLDHVIANYPVLPATCALSWMINACEALYPGYRCSIARDFKVLKGVIFNDTLANEYILELQEVSKSHFESIEFKATILSINTEEKISYHFRASLKIMREIPVIPIYESVNLAEDNIMTTSKDFYQNGDLSLFHGSAFQKITRVLNISPEKITVECLWQEITAEQQGQFPIKWYNPYTADLSTHALWIWLSHLHQKVCLPVQLGQSEQFAITPHDEPFYVSCEIRQKTKSSVTANYITHNRQGQVYTRVLGAKAIVLSRQLLKHK</sequence>
<dbReference type="InterPro" id="IPR049900">
    <property type="entry name" value="PKS_mFAS_DH"/>
</dbReference>
<proteinExistence type="predicted"/>
<comment type="caution">
    <text evidence="3">The sequence shown here is derived from an EMBL/GenBank/DDBJ whole genome shotgun (WGS) entry which is preliminary data.</text>
</comment>
<evidence type="ECO:0000313" key="4">
    <source>
        <dbReference type="Proteomes" id="UP000252107"/>
    </source>
</evidence>
<reference evidence="3" key="1">
    <citation type="submission" date="2016-04" db="EMBL/GenBank/DDBJ databases">
        <authorList>
            <person name="Tabuchi Yagui T.R."/>
        </authorList>
    </citation>
    <scope>NUCLEOTIDE SEQUENCE [LARGE SCALE GENOMIC DNA]</scope>
    <source>
        <strain evidence="3">NIES-26</strain>
    </source>
</reference>
<dbReference type="InterPro" id="IPR049552">
    <property type="entry name" value="PKS_DH_N"/>
</dbReference>
<dbReference type="InterPro" id="IPR042104">
    <property type="entry name" value="PKS_dehydratase_sf"/>
</dbReference>
<dbReference type="Pfam" id="PF21089">
    <property type="entry name" value="PKS_DH_N"/>
    <property type="match status" value="1"/>
</dbReference>